<comment type="catalytic activity">
    <reaction evidence="1">
        <text>ATP + protein L-histidine = ADP + protein N-phospho-L-histidine.</text>
        <dbReference type="EC" id="2.7.13.3"/>
    </reaction>
</comment>
<evidence type="ECO:0000256" key="2">
    <source>
        <dbReference type="ARBA" id="ARBA00006402"/>
    </source>
</evidence>
<dbReference type="RefSeq" id="WP_375338354.1">
    <property type="nucleotide sequence ID" value="NZ_JADBEO010000076.1"/>
</dbReference>
<evidence type="ECO:0000259" key="10">
    <source>
        <dbReference type="PROSITE" id="PS50110"/>
    </source>
</evidence>
<dbReference type="InterPro" id="IPR001610">
    <property type="entry name" value="PAC"/>
</dbReference>
<evidence type="ECO:0000259" key="11">
    <source>
        <dbReference type="PROSITE" id="PS50113"/>
    </source>
</evidence>
<dbReference type="NCBIfam" id="TIGR00229">
    <property type="entry name" value="sensory_box"/>
    <property type="match status" value="1"/>
</dbReference>
<comment type="caution">
    <text evidence="12">The sequence shown here is derived from an EMBL/GenBank/DDBJ whole genome shotgun (WGS) entry which is preliminary data.</text>
</comment>
<dbReference type="Pfam" id="PF00512">
    <property type="entry name" value="HisKA"/>
    <property type="match status" value="1"/>
</dbReference>
<dbReference type="SMART" id="SM00388">
    <property type="entry name" value="HisKA"/>
    <property type="match status" value="1"/>
</dbReference>
<keyword evidence="13" id="KW-1185">Reference proteome</keyword>
<evidence type="ECO:0000256" key="5">
    <source>
        <dbReference type="ARBA" id="ARBA00022679"/>
    </source>
</evidence>
<dbReference type="InterPro" id="IPR036890">
    <property type="entry name" value="HATPase_C_sf"/>
</dbReference>
<dbReference type="PANTHER" id="PTHR43065:SF49">
    <property type="entry name" value="HISTIDINE KINASE"/>
    <property type="match status" value="1"/>
</dbReference>
<dbReference type="Proteomes" id="UP001181622">
    <property type="component" value="Unassembled WGS sequence"/>
</dbReference>
<proteinExistence type="inferred from homology"/>
<keyword evidence="6" id="KW-0418">Kinase</keyword>
<feature type="domain" description="PAC" evidence="11">
    <location>
        <begin position="122"/>
        <end position="175"/>
    </location>
</feature>
<feature type="domain" description="Response regulatory" evidence="10">
    <location>
        <begin position="754"/>
        <end position="867"/>
    </location>
</feature>
<dbReference type="Gene3D" id="3.40.50.2300">
    <property type="match status" value="1"/>
</dbReference>
<dbReference type="InterPro" id="IPR003594">
    <property type="entry name" value="HATPase_dom"/>
</dbReference>
<dbReference type="SUPFAM" id="SSF55785">
    <property type="entry name" value="PYP-like sensor domain (PAS domain)"/>
    <property type="match status" value="2"/>
</dbReference>
<keyword evidence="4 7" id="KW-0597">Phosphoprotein</keyword>
<dbReference type="SMART" id="SM00086">
    <property type="entry name" value="PAC"/>
    <property type="match status" value="1"/>
</dbReference>
<evidence type="ECO:0000313" key="12">
    <source>
        <dbReference type="EMBL" id="MDR4308811.1"/>
    </source>
</evidence>
<dbReference type="InterPro" id="IPR003661">
    <property type="entry name" value="HisK_dim/P_dom"/>
</dbReference>
<evidence type="ECO:0000256" key="3">
    <source>
        <dbReference type="ARBA" id="ARBA00012438"/>
    </source>
</evidence>
<evidence type="ECO:0000313" key="13">
    <source>
        <dbReference type="Proteomes" id="UP001181622"/>
    </source>
</evidence>
<dbReference type="InterPro" id="IPR000700">
    <property type="entry name" value="PAS-assoc_C"/>
</dbReference>
<dbReference type="InterPro" id="IPR005467">
    <property type="entry name" value="His_kinase_dom"/>
</dbReference>
<dbReference type="SUPFAM" id="SSF52172">
    <property type="entry name" value="CheY-like"/>
    <property type="match status" value="1"/>
</dbReference>
<reference evidence="12" key="1">
    <citation type="submission" date="2020-10" db="EMBL/GenBank/DDBJ databases">
        <authorList>
            <person name="Abbas A."/>
            <person name="Razzaq R."/>
            <person name="Waqas M."/>
            <person name="Abbas N."/>
            <person name="Nielsen T.K."/>
            <person name="Hansen L.H."/>
            <person name="Hussain S."/>
            <person name="Shahid M."/>
        </authorList>
    </citation>
    <scope>NUCLEOTIDE SEQUENCE</scope>
    <source>
        <strain evidence="12">S14</strain>
    </source>
</reference>
<evidence type="ECO:0000256" key="1">
    <source>
        <dbReference type="ARBA" id="ARBA00000085"/>
    </source>
</evidence>
<dbReference type="PROSITE" id="PS50110">
    <property type="entry name" value="RESPONSE_REGULATORY"/>
    <property type="match status" value="1"/>
</dbReference>
<dbReference type="PROSITE" id="PS50113">
    <property type="entry name" value="PAC"/>
    <property type="match status" value="1"/>
</dbReference>
<dbReference type="PRINTS" id="PR00344">
    <property type="entry name" value="BCTRLSENSOR"/>
</dbReference>
<dbReference type="SMART" id="SM00065">
    <property type="entry name" value="GAF"/>
    <property type="match status" value="1"/>
</dbReference>
<name>A0ABU1DL61_9HYPH</name>
<feature type="modified residue" description="4-aspartylphosphate" evidence="7">
    <location>
        <position position="805"/>
    </location>
</feature>
<feature type="domain" description="Phytochrome chromophore attachment site" evidence="8">
    <location>
        <begin position="282"/>
        <end position="329"/>
    </location>
</feature>
<protein>
    <recommendedName>
        <fullName evidence="3">histidine kinase</fullName>
        <ecNumber evidence="3">2.7.13.3</ecNumber>
    </recommendedName>
</protein>
<dbReference type="Gene3D" id="3.30.450.20">
    <property type="entry name" value="PAS domain"/>
    <property type="match status" value="2"/>
</dbReference>
<gene>
    <name evidence="12" type="ORF">IHQ68_19495</name>
</gene>
<dbReference type="InterPro" id="IPR004358">
    <property type="entry name" value="Sig_transdc_His_kin-like_C"/>
</dbReference>
<dbReference type="CDD" id="cd00082">
    <property type="entry name" value="HisKA"/>
    <property type="match status" value="1"/>
</dbReference>
<dbReference type="InterPro" id="IPR003018">
    <property type="entry name" value="GAF"/>
</dbReference>
<dbReference type="Gene3D" id="1.10.287.130">
    <property type="match status" value="1"/>
</dbReference>
<evidence type="ECO:0000256" key="4">
    <source>
        <dbReference type="ARBA" id="ARBA00022553"/>
    </source>
</evidence>
<dbReference type="InterPro" id="IPR000014">
    <property type="entry name" value="PAS"/>
</dbReference>
<dbReference type="SMART" id="SM00387">
    <property type="entry name" value="HATPase_c"/>
    <property type="match status" value="1"/>
</dbReference>
<dbReference type="InterPro" id="IPR035965">
    <property type="entry name" value="PAS-like_dom_sf"/>
</dbReference>
<feature type="domain" description="Histidine kinase" evidence="9">
    <location>
        <begin position="508"/>
        <end position="729"/>
    </location>
</feature>
<accession>A0ABU1DL61</accession>
<dbReference type="InterPro" id="IPR016132">
    <property type="entry name" value="Phyto_chromo_attachment"/>
</dbReference>
<dbReference type="Pfam" id="PF08448">
    <property type="entry name" value="PAS_4"/>
    <property type="match status" value="2"/>
</dbReference>
<dbReference type="InterPro" id="IPR029016">
    <property type="entry name" value="GAF-like_dom_sf"/>
</dbReference>
<sequence>MVSELMRDPADGEAAHSFLLGGGELGELIRSHDWSVTPLGPIAGWPQSLKTAVSLLLPSPVPIVLLWGEKGVMIYNDAYSVFAGERHPQLLGSEVREGWAEVADFNDNVMRVGLAGGTLSYRDQELVLARRGKPERAWMNLDYSPVRDESGRPAGVIAIVVEVTDRILAERRVQDSEARLRFLDALGKATAPSFDADEVMATTTRMLGEHLGVSICAYADMDEDEDGFTIRGDWSSTGSPSIVGRYNLKAFGRLAVERLHAGLPLIVHDNRAELAPDEAATFQSIGIGATICMPLVKNGRLTALMAIHDKDPRRWSDSELALLTEVTERSWAHIERVRSQLEVRAAEARFRGALEAQVAERTAALQRSEASIRTIFQTSHLYQGLLSLDGVMVFANATSLAAIDAELRDVQGRLYWETPWFTGTPGMPETIRAAVQRAAQGSAESLSIALNLPAGLRSFDFTLRPVRSESGAITGIVPEAVETTARLKAEEALRQAQKLEAIGQLTGGVAHDFNNLLTIIRSSIDFLRRPDLPEERRRRYVDAVAETADRAAKLTGQLLAFARRQALKPEVFEVGARLRAVGDMLGTLIGSRIALDIEAPEEPCYARADVSQFETALVNMAVNARDAMDGEGRLTIRLSVDQPGPPHASEAGSGKRYVVVSLTDTGVGIPKEFLGRIFEPFFTTKGVGKGTGLGLSQLFGFAKQSGGEVDVQSVVGAGTTFTVYLPQVGPAGAAIEAGERGMSIGAPPSGSGKRILLVEDNVDVGGFANQTLRDLGYVTTWAANAREALSVLERDAADFDAVFSDVMMPGMNGVELGQEIRRRYPGLPVVLTSGYSDVLAERGRHGFELLHKPYSVEQLSRILHDATSRRDRGAGAGAA</sequence>
<dbReference type="InterPro" id="IPR036097">
    <property type="entry name" value="HisK_dim/P_sf"/>
</dbReference>
<dbReference type="Gene3D" id="3.30.565.10">
    <property type="entry name" value="Histidine kinase-like ATPase, C-terminal domain"/>
    <property type="match status" value="1"/>
</dbReference>
<dbReference type="SUPFAM" id="SSF47384">
    <property type="entry name" value="Homodimeric domain of signal transducing histidine kinase"/>
    <property type="match status" value="1"/>
</dbReference>
<dbReference type="EC" id="2.7.13.3" evidence="3"/>
<dbReference type="InterPro" id="IPR013656">
    <property type="entry name" value="PAS_4"/>
</dbReference>
<dbReference type="PROSITE" id="PS50046">
    <property type="entry name" value="PHYTOCHROME_2"/>
    <property type="match status" value="1"/>
</dbReference>
<organism evidence="12 13">
    <name type="scientific">Chelatococcus sambhunathii</name>
    <dbReference type="NCBI Taxonomy" id="363953"/>
    <lineage>
        <taxon>Bacteria</taxon>
        <taxon>Pseudomonadati</taxon>
        <taxon>Pseudomonadota</taxon>
        <taxon>Alphaproteobacteria</taxon>
        <taxon>Hyphomicrobiales</taxon>
        <taxon>Chelatococcaceae</taxon>
        <taxon>Chelatococcus</taxon>
    </lineage>
</organism>
<evidence type="ECO:0000259" key="9">
    <source>
        <dbReference type="PROSITE" id="PS50109"/>
    </source>
</evidence>
<dbReference type="SMART" id="SM00448">
    <property type="entry name" value="REC"/>
    <property type="match status" value="1"/>
</dbReference>
<dbReference type="Pfam" id="PF02518">
    <property type="entry name" value="HATPase_c"/>
    <property type="match status" value="1"/>
</dbReference>
<dbReference type="PANTHER" id="PTHR43065">
    <property type="entry name" value="SENSOR HISTIDINE KINASE"/>
    <property type="match status" value="1"/>
</dbReference>
<dbReference type="InterPro" id="IPR001789">
    <property type="entry name" value="Sig_transdc_resp-reg_receiver"/>
</dbReference>
<dbReference type="Pfam" id="PF01590">
    <property type="entry name" value="GAF"/>
    <property type="match status" value="1"/>
</dbReference>
<evidence type="ECO:0000256" key="7">
    <source>
        <dbReference type="PROSITE-ProRule" id="PRU00169"/>
    </source>
</evidence>
<dbReference type="SUPFAM" id="SSF55874">
    <property type="entry name" value="ATPase domain of HSP90 chaperone/DNA topoisomerase II/histidine kinase"/>
    <property type="match status" value="1"/>
</dbReference>
<dbReference type="Pfam" id="PF00072">
    <property type="entry name" value="Response_reg"/>
    <property type="match status" value="1"/>
</dbReference>
<evidence type="ECO:0000259" key="8">
    <source>
        <dbReference type="PROSITE" id="PS50046"/>
    </source>
</evidence>
<dbReference type="PROSITE" id="PS50109">
    <property type="entry name" value="HIS_KIN"/>
    <property type="match status" value="1"/>
</dbReference>
<dbReference type="SUPFAM" id="SSF55781">
    <property type="entry name" value="GAF domain-like"/>
    <property type="match status" value="1"/>
</dbReference>
<evidence type="ECO:0000256" key="6">
    <source>
        <dbReference type="ARBA" id="ARBA00022777"/>
    </source>
</evidence>
<dbReference type="Gene3D" id="3.30.450.40">
    <property type="match status" value="1"/>
</dbReference>
<dbReference type="InterPro" id="IPR011006">
    <property type="entry name" value="CheY-like_superfamily"/>
</dbReference>
<keyword evidence="5" id="KW-0808">Transferase</keyword>
<comment type="similarity">
    <text evidence="2">In the N-terminal section; belongs to the phytochrome family.</text>
</comment>
<dbReference type="EMBL" id="JADBEO010000076">
    <property type="protein sequence ID" value="MDR4308811.1"/>
    <property type="molecule type" value="Genomic_DNA"/>
</dbReference>